<dbReference type="AlphaFoldDB" id="C1FDS3"/>
<dbReference type="Proteomes" id="UP000002009">
    <property type="component" value="Chromosome 1"/>
</dbReference>
<dbReference type="OrthoDB" id="6123at2759"/>
<evidence type="ECO:0000256" key="1">
    <source>
        <dbReference type="ARBA" id="ARBA00004123"/>
    </source>
</evidence>
<organism evidence="11 12">
    <name type="scientific">Micromonas commoda (strain RCC299 / NOUM17 / CCMP2709)</name>
    <name type="common">Picoplanktonic green alga</name>
    <dbReference type="NCBI Taxonomy" id="296587"/>
    <lineage>
        <taxon>Eukaryota</taxon>
        <taxon>Viridiplantae</taxon>
        <taxon>Chlorophyta</taxon>
        <taxon>Mamiellophyceae</taxon>
        <taxon>Mamiellales</taxon>
        <taxon>Mamiellaceae</taxon>
        <taxon>Micromonas</taxon>
    </lineage>
</organism>
<evidence type="ECO:0000256" key="9">
    <source>
        <dbReference type="SAM" id="MobiDB-lite"/>
    </source>
</evidence>
<feature type="coiled-coil region" evidence="8">
    <location>
        <begin position="395"/>
        <end position="422"/>
    </location>
</feature>
<dbReference type="eggNOG" id="ENOG502RRF6">
    <property type="taxonomic scope" value="Eukaryota"/>
</dbReference>
<dbReference type="EMBL" id="CP001574">
    <property type="protein sequence ID" value="ACO68443.1"/>
    <property type="molecule type" value="Genomic_DNA"/>
</dbReference>
<evidence type="ECO:0000256" key="6">
    <source>
        <dbReference type="ARBA" id="ARBA00023212"/>
    </source>
</evidence>
<evidence type="ECO:0000313" key="12">
    <source>
        <dbReference type="Proteomes" id="UP000002009"/>
    </source>
</evidence>
<evidence type="ECO:0000256" key="5">
    <source>
        <dbReference type="ARBA" id="ARBA00022829"/>
    </source>
</evidence>
<keyword evidence="5" id="KW-0159">Chromosome partition</keyword>
<evidence type="ECO:0000259" key="10">
    <source>
        <dbReference type="Pfam" id="PF03941"/>
    </source>
</evidence>
<dbReference type="Pfam" id="PF03941">
    <property type="entry name" value="INCENP_ARK-bind"/>
    <property type="match status" value="1"/>
</dbReference>
<keyword evidence="8" id="KW-0175">Coiled coil</keyword>
<reference evidence="11 12" key="1">
    <citation type="journal article" date="2009" name="Science">
        <title>Green evolution and dynamic adaptations revealed by genomes of the marine picoeukaryotes Micromonas.</title>
        <authorList>
            <person name="Worden A.Z."/>
            <person name="Lee J.H."/>
            <person name="Mock T."/>
            <person name="Rouze P."/>
            <person name="Simmons M.P."/>
            <person name="Aerts A.L."/>
            <person name="Allen A.E."/>
            <person name="Cuvelier M.L."/>
            <person name="Derelle E."/>
            <person name="Everett M.V."/>
            <person name="Foulon E."/>
            <person name="Grimwood J."/>
            <person name="Gundlach H."/>
            <person name="Henrissat B."/>
            <person name="Napoli C."/>
            <person name="McDonald S.M."/>
            <person name="Parker M.S."/>
            <person name="Rombauts S."/>
            <person name="Salamov A."/>
            <person name="Von Dassow P."/>
            <person name="Badger J.H."/>
            <person name="Coutinho P.M."/>
            <person name="Demir E."/>
            <person name="Dubchak I."/>
            <person name="Gentemann C."/>
            <person name="Eikrem W."/>
            <person name="Gready J.E."/>
            <person name="John U."/>
            <person name="Lanier W."/>
            <person name="Lindquist E.A."/>
            <person name="Lucas S."/>
            <person name="Mayer K.F."/>
            <person name="Moreau H."/>
            <person name="Not F."/>
            <person name="Otillar R."/>
            <person name="Panaud O."/>
            <person name="Pangilinan J."/>
            <person name="Paulsen I."/>
            <person name="Piegu B."/>
            <person name="Poliakov A."/>
            <person name="Robbens S."/>
            <person name="Schmutz J."/>
            <person name="Toulza E."/>
            <person name="Wyss T."/>
            <person name="Zelensky A."/>
            <person name="Zhou K."/>
            <person name="Armbrust E.V."/>
            <person name="Bhattacharya D."/>
            <person name="Goodenough U.W."/>
            <person name="Van de Peer Y."/>
            <person name="Grigoriev I.V."/>
        </authorList>
    </citation>
    <scope>NUCLEOTIDE SEQUENCE [LARGE SCALE GENOMIC DNA]</scope>
    <source>
        <strain evidence="12">RCC299 / NOUM17</strain>
    </source>
</reference>
<keyword evidence="12" id="KW-1185">Reference proteome</keyword>
<evidence type="ECO:0000256" key="4">
    <source>
        <dbReference type="ARBA" id="ARBA00022490"/>
    </source>
</evidence>
<dbReference type="RefSeq" id="XP_002507185.1">
    <property type="nucleotide sequence ID" value="XM_002507139.1"/>
</dbReference>
<dbReference type="STRING" id="296587.C1FDS3"/>
<comment type="similarity">
    <text evidence="3">Belongs to the INCENP family.</text>
</comment>
<dbReference type="InParanoid" id="C1FDS3"/>
<evidence type="ECO:0000256" key="8">
    <source>
        <dbReference type="SAM" id="Coils"/>
    </source>
</evidence>
<keyword evidence="6" id="KW-0206">Cytoskeleton</keyword>
<sequence length="599" mass="67137">MFPFSAWLQRRESKVALRKERKRKNDNSDGEKENLEREGTLDGRCQSGRIFQEKTDHLQHGIMDSTIYLHVQDARGDIPANITESVVHTFRPSAALSYNSNLESKAPDFDKERVACNVARPIHSTAVPTNNKADCTQLLSAPKIGHAGGIHEVAIFEASGGKYQQSEIARRDATEATGSTQHLSNLGNRPLLGQSARMISSSAPKGGKYGIEAKDDRTQMTYDPYTEPVQGEVPDRTPSIPCLREDMSYAQTGSLQTQSMIVNLSNFGRSGKDGHHLCGEGLTKKAGWNFAPALSTGGRPNLNTTATSTDKLDRTTEDSSVTPLGTSGGIVERLQRALACRSRLEAENRRKLELSTRQKQDFRQKREQHATARRNAKVAAEVRSHEEKMQRQYKLQQARREQEAAQLAADEERQRMQMLLDEQDKIKNPVVDAKDRHVSQCLQVCHEEKIRTQDVDSDDMTPRHAPLTRRKSALLSTLVSAQVSSRDVVCPDECISYEMSPYRSGSDSDEDIGANAPRKAIPRWARTELLVPLLTKQATLDPDEIFRNPSKTCSLDAVFANTKEKIDGRRSSSGNWFDDRLTWREELTYKRNMGFVARK</sequence>
<keyword evidence="4" id="KW-0963">Cytoplasm</keyword>
<name>C1FDS3_MICCC</name>
<dbReference type="GO" id="GO:0007059">
    <property type="term" value="P:chromosome segregation"/>
    <property type="evidence" value="ECO:0007669"/>
    <property type="project" value="UniProtKB-KW"/>
</dbReference>
<proteinExistence type="inferred from homology"/>
<comment type="subcellular location">
    <subcellularLocation>
        <location evidence="2">Cytoplasm</location>
        <location evidence="2">Cytoskeleton</location>
        <location evidence="2">Spindle</location>
    </subcellularLocation>
    <subcellularLocation>
        <location evidence="1">Nucleus</location>
    </subcellularLocation>
</comment>
<dbReference type="GO" id="GO:0005634">
    <property type="term" value="C:nucleus"/>
    <property type="evidence" value="ECO:0007669"/>
    <property type="project" value="UniProtKB-SubCell"/>
</dbReference>
<dbReference type="KEGG" id="mis:MICPUN_51470"/>
<protein>
    <recommendedName>
        <fullName evidence="10">Inner centromere protein ARK-binding domain-containing protein</fullName>
    </recommendedName>
</protein>
<evidence type="ECO:0000313" key="11">
    <source>
        <dbReference type="EMBL" id="ACO68443.1"/>
    </source>
</evidence>
<feature type="domain" description="Inner centromere protein ARK-binding" evidence="10">
    <location>
        <begin position="507"/>
        <end position="559"/>
    </location>
</feature>
<feature type="region of interest" description="Disordered" evidence="9">
    <location>
        <begin position="15"/>
        <end position="41"/>
    </location>
</feature>
<evidence type="ECO:0000256" key="3">
    <source>
        <dbReference type="ARBA" id="ARBA00010042"/>
    </source>
</evidence>
<evidence type="ECO:0000256" key="2">
    <source>
        <dbReference type="ARBA" id="ARBA00004186"/>
    </source>
</evidence>
<gene>
    <name evidence="11" type="ORF">MICPUN_51470</name>
</gene>
<dbReference type="InterPro" id="IPR005635">
    <property type="entry name" value="Inner_centromere_prot_ARK-bd"/>
</dbReference>
<accession>C1FDS3</accession>
<keyword evidence="7" id="KW-0539">Nucleus</keyword>
<dbReference type="GeneID" id="8250110"/>
<evidence type="ECO:0000256" key="7">
    <source>
        <dbReference type="ARBA" id="ARBA00023242"/>
    </source>
</evidence>
<dbReference type="PANTHER" id="PTHR13142:SF1">
    <property type="entry name" value="INNER CENTROMERE PROTEIN"/>
    <property type="match status" value="1"/>
</dbReference>
<dbReference type="GO" id="GO:0005819">
    <property type="term" value="C:spindle"/>
    <property type="evidence" value="ECO:0007669"/>
    <property type="project" value="UniProtKB-SubCell"/>
</dbReference>
<dbReference type="PANTHER" id="PTHR13142">
    <property type="entry name" value="INNER CENTROMERE PROTEIN"/>
    <property type="match status" value="1"/>
</dbReference>
<feature type="region of interest" description="Disordered" evidence="9">
    <location>
        <begin position="293"/>
        <end position="327"/>
    </location>
</feature>